<evidence type="ECO:0000313" key="1">
    <source>
        <dbReference type="EMBL" id="CAG8716172.1"/>
    </source>
</evidence>
<reference evidence="1" key="1">
    <citation type="submission" date="2021-06" db="EMBL/GenBank/DDBJ databases">
        <authorList>
            <person name="Kallberg Y."/>
            <person name="Tangrot J."/>
            <person name="Rosling A."/>
        </authorList>
    </citation>
    <scope>NUCLEOTIDE SEQUENCE</scope>
    <source>
        <strain evidence="1">AU212A</strain>
    </source>
</reference>
<evidence type="ECO:0000313" key="2">
    <source>
        <dbReference type="Proteomes" id="UP000789860"/>
    </source>
</evidence>
<sequence>TSTTSTEEDKVKGQIVLYQGSDGSVWFSGDYQHGFDTKPSHSCSCGWSYTWTIENG</sequence>
<name>A0ACA9PME8_9GLOM</name>
<dbReference type="EMBL" id="CAJVPM010045322">
    <property type="protein sequence ID" value="CAG8716172.1"/>
    <property type="molecule type" value="Genomic_DNA"/>
</dbReference>
<accession>A0ACA9PME8</accession>
<keyword evidence="2" id="KW-1185">Reference proteome</keyword>
<organism evidence="1 2">
    <name type="scientific">Scutellospora calospora</name>
    <dbReference type="NCBI Taxonomy" id="85575"/>
    <lineage>
        <taxon>Eukaryota</taxon>
        <taxon>Fungi</taxon>
        <taxon>Fungi incertae sedis</taxon>
        <taxon>Mucoromycota</taxon>
        <taxon>Glomeromycotina</taxon>
        <taxon>Glomeromycetes</taxon>
        <taxon>Diversisporales</taxon>
        <taxon>Gigasporaceae</taxon>
        <taxon>Scutellospora</taxon>
    </lineage>
</organism>
<dbReference type="Proteomes" id="UP000789860">
    <property type="component" value="Unassembled WGS sequence"/>
</dbReference>
<gene>
    <name evidence="1" type="ORF">SCALOS_LOCUS11068</name>
</gene>
<feature type="non-terminal residue" evidence="1">
    <location>
        <position position="1"/>
    </location>
</feature>
<protein>
    <submittedName>
        <fullName evidence="1">9038_t:CDS:1</fullName>
    </submittedName>
</protein>
<proteinExistence type="predicted"/>
<comment type="caution">
    <text evidence="1">The sequence shown here is derived from an EMBL/GenBank/DDBJ whole genome shotgun (WGS) entry which is preliminary data.</text>
</comment>
<feature type="non-terminal residue" evidence="1">
    <location>
        <position position="56"/>
    </location>
</feature>